<dbReference type="Proteomes" id="UP000028134">
    <property type="component" value="Unassembled WGS sequence"/>
</dbReference>
<dbReference type="GO" id="GO:0000155">
    <property type="term" value="F:phosphorelay sensor kinase activity"/>
    <property type="evidence" value="ECO:0007669"/>
    <property type="project" value="InterPro"/>
</dbReference>
<evidence type="ECO:0000313" key="7">
    <source>
        <dbReference type="EMBL" id="KDS31783.1"/>
    </source>
</evidence>
<dbReference type="EC" id="2.7.13.3" evidence="2"/>
<comment type="caution">
    <text evidence="7">The sequence shown here is derived from an EMBL/GenBank/DDBJ whole genome shotgun (WGS) entry which is preliminary data.</text>
</comment>
<dbReference type="Pfam" id="PF00512">
    <property type="entry name" value="HisKA"/>
    <property type="match status" value="1"/>
</dbReference>
<comment type="catalytic activity">
    <reaction evidence="1">
        <text>ATP + protein L-histidine = ADP + protein N-phospho-L-histidine.</text>
        <dbReference type="EC" id="2.7.13.3"/>
    </reaction>
</comment>
<dbReference type="InterPro" id="IPR050736">
    <property type="entry name" value="Sensor_HK_Regulatory"/>
</dbReference>
<dbReference type="SMART" id="SM00388">
    <property type="entry name" value="HisKA"/>
    <property type="match status" value="1"/>
</dbReference>
<evidence type="ECO:0000256" key="5">
    <source>
        <dbReference type="ARBA" id="ARBA00023012"/>
    </source>
</evidence>
<dbReference type="EMBL" id="JNHI01000007">
    <property type="protein sequence ID" value="KDS31783.1"/>
    <property type="molecule type" value="Genomic_DNA"/>
</dbReference>
<feature type="domain" description="Signal transduction histidine kinase dimerisation/phosphoacceptor" evidence="6">
    <location>
        <begin position="255"/>
        <end position="313"/>
    </location>
</feature>
<dbReference type="CDD" id="cd00082">
    <property type="entry name" value="HisKA"/>
    <property type="match status" value="1"/>
</dbReference>
<dbReference type="InterPro" id="IPR036097">
    <property type="entry name" value="HisK_dim/P_sf"/>
</dbReference>
<evidence type="ECO:0000256" key="3">
    <source>
        <dbReference type="ARBA" id="ARBA00022679"/>
    </source>
</evidence>
<protein>
    <recommendedName>
        <fullName evidence="2">histidine kinase</fullName>
        <ecNumber evidence="2">2.7.13.3</ecNumber>
    </recommendedName>
</protein>
<dbReference type="InterPro" id="IPR035965">
    <property type="entry name" value="PAS-like_dom_sf"/>
</dbReference>
<dbReference type="PANTHER" id="PTHR43711">
    <property type="entry name" value="TWO-COMPONENT HISTIDINE KINASE"/>
    <property type="match status" value="1"/>
</dbReference>
<dbReference type="SUPFAM" id="SSF55785">
    <property type="entry name" value="PYP-like sensor domain (PAS domain)"/>
    <property type="match status" value="1"/>
</dbReference>
<reference evidence="7 8" key="1">
    <citation type="submission" date="2014-04" db="EMBL/GenBank/DDBJ databases">
        <authorList>
            <person name="Sears C."/>
            <person name="Carroll K."/>
            <person name="Sack B.R."/>
            <person name="Qadri F."/>
            <person name="Myers L.L."/>
            <person name="Chung G.-T."/>
            <person name="Escheverria P."/>
            <person name="Fraser C.M."/>
            <person name="Sadzewicz L."/>
            <person name="Shefchek K.A."/>
            <person name="Tallon L."/>
            <person name="Das S.P."/>
            <person name="Daugherty S."/>
            <person name="Mongodin E.F."/>
        </authorList>
    </citation>
    <scope>NUCLEOTIDE SEQUENCE [LARGE SCALE GENOMIC DNA]</scope>
    <source>
        <strain evidence="8">3775 SL(B) 10 (iv)</strain>
    </source>
</reference>
<dbReference type="Gene3D" id="1.10.287.130">
    <property type="match status" value="1"/>
</dbReference>
<name>A0A078R8R3_PHOVU</name>
<dbReference type="AlphaFoldDB" id="A0A078R8R3"/>
<evidence type="ECO:0000259" key="6">
    <source>
        <dbReference type="SMART" id="SM00388"/>
    </source>
</evidence>
<dbReference type="PANTHER" id="PTHR43711:SF31">
    <property type="entry name" value="HISTIDINE KINASE"/>
    <property type="match status" value="1"/>
</dbReference>
<proteinExistence type="predicted"/>
<dbReference type="PATRIC" id="fig|1339350.3.peg.1707"/>
<evidence type="ECO:0000313" key="8">
    <source>
        <dbReference type="Proteomes" id="UP000028134"/>
    </source>
</evidence>
<gene>
    <name evidence="7" type="ORF">M097_1768</name>
</gene>
<evidence type="ECO:0000256" key="1">
    <source>
        <dbReference type="ARBA" id="ARBA00000085"/>
    </source>
</evidence>
<accession>A0A078R8R3</accession>
<evidence type="ECO:0000256" key="4">
    <source>
        <dbReference type="ARBA" id="ARBA00022777"/>
    </source>
</evidence>
<evidence type="ECO:0000256" key="2">
    <source>
        <dbReference type="ARBA" id="ARBA00012438"/>
    </source>
</evidence>
<dbReference type="Gene3D" id="3.30.450.20">
    <property type="entry name" value="PAS domain"/>
    <property type="match status" value="2"/>
</dbReference>
<dbReference type="InterPro" id="IPR003661">
    <property type="entry name" value="HisK_dim/P_dom"/>
</dbReference>
<sequence>MKIPSNILHDKQYADKILEITADTMFFVYKDGTCLDFKANTTDFFIKEQDIIGRNIFSYFPVETAREMYAEFIKVRAGDKPSARNYKLILEDDVKYYKCIISKYDEEHFLFQYRDITGRSVVRLKLEKKQKDLCEVEKAARIGLWAYDSSTRLFTYSGYTRIFCNDEEQKQISIDEYMNYMHLDDKDRFSQWLEENLKEKDASNTVNYRLLIDGKTVNMRIKTYHKEVYMQRTVLEGYIQNTSEIVWKAERSNQLKSAFLANMSHEIRTPLNAILGFSRIIAETENAEERLQYYDIVEKKQHALAGTYQRDFGPVED</sequence>
<keyword evidence="3" id="KW-0808">Transferase</keyword>
<organism evidence="7 8">
    <name type="scientific">Phocaeicola vulgatus str. 3775 SL</name>
    <name type="common">B</name>
    <name type="synonym">iv</name>
    <dbReference type="NCBI Taxonomy" id="1339350"/>
    <lineage>
        <taxon>Bacteria</taxon>
        <taxon>Pseudomonadati</taxon>
        <taxon>Bacteroidota</taxon>
        <taxon>Bacteroidia</taxon>
        <taxon>Bacteroidales</taxon>
        <taxon>Bacteroidaceae</taxon>
        <taxon>Phocaeicola</taxon>
    </lineage>
</organism>
<dbReference type="SUPFAM" id="SSF47384">
    <property type="entry name" value="Homodimeric domain of signal transducing histidine kinase"/>
    <property type="match status" value="1"/>
</dbReference>
<keyword evidence="4 7" id="KW-0418">Kinase</keyword>
<keyword evidence="5" id="KW-0902">Two-component regulatory system</keyword>